<comment type="cofactor">
    <cofactor evidence="1">
        <name>FAD</name>
        <dbReference type="ChEBI" id="CHEBI:57692"/>
    </cofactor>
</comment>
<dbReference type="InterPro" id="IPR036188">
    <property type="entry name" value="FAD/NAD-bd_sf"/>
</dbReference>
<evidence type="ECO:0000313" key="7">
    <source>
        <dbReference type="EMBL" id="RED50993.1"/>
    </source>
</evidence>
<proteinExistence type="inferred from homology"/>
<dbReference type="Gene3D" id="3.50.50.60">
    <property type="entry name" value="FAD/NAD(P)-binding domain"/>
    <property type="match status" value="1"/>
</dbReference>
<evidence type="ECO:0000313" key="8">
    <source>
        <dbReference type="Proteomes" id="UP000256845"/>
    </source>
</evidence>
<comment type="similarity">
    <text evidence="5">Belongs to the L2HGDH family.</text>
</comment>
<name>A0A3D9HNC0_9PROT</name>
<dbReference type="AlphaFoldDB" id="A0A3D9HNC0"/>
<evidence type="ECO:0000256" key="3">
    <source>
        <dbReference type="ARBA" id="ARBA00022827"/>
    </source>
</evidence>
<keyword evidence="3" id="KW-0274">FAD</keyword>
<dbReference type="Proteomes" id="UP000256845">
    <property type="component" value="Unassembled WGS sequence"/>
</dbReference>
<keyword evidence="8" id="KW-1185">Reference proteome</keyword>
<dbReference type="InterPro" id="IPR006076">
    <property type="entry name" value="FAD-dep_OxRdtase"/>
</dbReference>
<comment type="caution">
    <text evidence="7">The sequence shown here is derived from an EMBL/GenBank/DDBJ whole genome shotgun (WGS) entry which is preliminary data.</text>
</comment>
<reference evidence="7 8" key="1">
    <citation type="submission" date="2018-07" db="EMBL/GenBank/DDBJ databases">
        <title>Genomic Encyclopedia of Type Strains, Phase III (KMG-III): the genomes of soil and plant-associated and newly described type strains.</title>
        <authorList>
            <person name="Whitman W."/>
        </authorList>
    </citation>
    <scope>NUCLEOTIDE SEQUENCE [LARGE SCALE GENOMIC DNA]</scope>
    <source>
        <strain evidence="7 8">CECT 8488</strain>
    </source>
</reference>
<feature type="domain" description="FAD dependent oxidoreductase" evidence="6">
    <location>
        <begin position="7"/>
        <end position="366"/>
    </location>
</feature>
<dbReference type="EMBL" id="QRDW01000004">
    <property type="protein sequence ID" value="RED50993.1"/>
    <property type="molecule type" value="Genomic_DNA"/>
</dbReference>
<gene>
    <name evidence="7" type="ORF">DFP90_104269</name>
</gene>
<keyword evidence="2" id="KW-0285">Flavoprotein</keyword>
<organism evidence="7 8">
    <name type="scientific">Aestuariispira insulae</name>
    <dbReference type="NCBI Taxonomy" id="1461337"/>
    <lineage>
        <taxon>Bacteria</taxon>
        <taxon>Pseudomonadati</taxon>
        <taxon>Pseudomonadota</taxon>
        <taxon>Alphaproteobacteria</taxon>
        <taxon>Rhodospirillales</taxon>
        <taxon>Kiloniellaceae</taxon>
        <taxon>Aestuariispira</taxon>
    </lineage>
</organism>
<keyword evidence="4" id="KW-0560">Oxidoreductase</keyword>
<evidence type="ECO:0000256" key="4">
    <source>
        <dbReference type="ARBA" id="ARBA00023002"/>
    </source>
</evidence>
<dbReference type="GO" id="GO:0047545">
    <property type="term" value="F:(S)-2-hydroxyglutarate dehydrogenase activity"/>
    <property type="evidence" value="ECO:0007669"/>
    <property type="project" value="TreeGrafter"/>
</dbReference>
<dbReference type="PANTHER" id="PTHR43104">
    <property type="entry name" value="L-2-HYDROXYGLUTARATE DEHYDROGENASE, MITOCHONDRIAL"/>
    <property type="match status" value="1"/>
</dbReference>
<dbReference type="Pfam" id="PF01266">
    <property type="entry name" value="DAO"/>
    <property type="match status" value="1"/>
</dbReference>
<dbReference type="SUPFAM" id="SSF51905">
    <property type="entry name" value="FAD/NAD(P)-binding domain"/>
    <property type="match status" value="1"/>
</dbReference>
<dbReference type="OrthoDB" id="9801699at2"/>
<protein>
    <submittedName>
        <fullName evidence="7">L-2-hydroxyglutarate oxidase LhgO</fullName>
    </submittedName>
</protein>
<evidence type="ECO:0000259" key="6">
    <source>
        <dbReference type="Pfam" id="PF01266"/>
    </source>
</evidence>
<dbReference type="Gene3D" id="3.30.9.10">
    <property type="entry name" value="D-Amino Acid Oxidase, subunit A, domain 2"/>
    <property type="match status" value="1"/>
</dbReference>
<evidence type="ECO:0000256" key="1">
    <source>
        <dbReference type="ARBA" id="ARBA00001974"/>
    </source>
</evidence>
<sequence>MDKATVDSVVIGAGVVGLAVARALARQGRDVIILEAEDAIGTGISSRNSEVIHAGIYYPQGSLKARLCLEGNKALYQFCEAFKVEYRRCGKLIVASANAQVAQIEGIQQKAIANGVDDLTPLDQGQAQSLEPELNCVAALLSPSTGIIDSHGYMLALQGDSEAHGAMIAFQSPVREGETLDNGAIRLITGGEAPMELTANLVINAAGLAAPSLARRIAGLNPDNIPKEYLCKGNYFVLDGKAPFSHLIYPMPDEAGLGVHLTLDLGGQAKFGPDTQWIDQLEYPVDPARANSFYDAVRSYWPGLRDGALMPGYSGIRPKIAGPNEAAADFVIQGPSDHGVPGLVNLFGIESPGLTASLAIADYVCRLTDG</sequence>
<evidence type="ECO:0000256" key="2">
    <source>
        <dbReference type="ARBA" id="ARBA00022630"/>
    </source>
</evidence>
<accession>A0A3D9HNC0</accession>
<dbReference type="PANTHER" id="PTHR43104:SF4">
    <property type="entry name" value="L-2-HYDROXYGLUTARATE DEHYDROGENASE, MITOCHONDRIAL"/>
    <property type="match status" value="1"/>
</dbReference>
<evidence type="ECO:0000256" key="5">
    <source>
        <dbReference type="ARBA" id="ARBA00037941"/>
    </source>
</evidence>
<dbReference type="RefSeq" id="WP_115936776.1">
    <property type="nucleotide sequence ID" value="NZ_QRDW01000004.1"/>
</dbReference>